<dbReference type="InterPro" id="IPR045249">
    <property type="entry name" value="HARBI1-like"/>
</dbReference>
<dbReference type="OrthoDB" id="6155728at2759"/>
<dbReference type="InterPro" id="IPR027806">
    <property type="entry name" value="HARBI1_dom"/>
</dbReference>
<evidence type="ECO:0000313" key="9">
    <source>
        <dbReference type="EMBL" id="RUS74331.1"/>
    </source>
</evidence>
<dbReference type="PANTHER" id="PTHR22930">
    <property type="match status" value="1"/>
</dbReference>
<evidence type="ECO:0000256" key="1">
    <source>
        <dbReference type="ARBA" id="ARBA00001968"/>
    </source>
</evidence>
<keyword evidence="7" id="KW-0539">Nucleus</keyword>
<organism evidence="9 10">
    <name type="scientific">Elysia chlorotica</name>
    <name type="common">Eastern emerald elysia</name>
    <name type="synonym">Sea slug</name>
    <dbReference type="NCBI Taxonomy" id="188477"/>
    <lineage>
        <taxon>Eukaryota</taxon>
        <taxon>Metazoa</taxon>
        <taxon>Spiralia</taxon>
        <taxon>Lophotrochozoa</taxon>
        <taxon>Mollusca</taxon>
        <taxon>Gastropoda</taxon>
        <taxon>Heterobranchia</taxon>
        <taxon>Euthyneura</taxon>
        <taxon>Panpulmonata</taxon>
        <taxon>Sacoglossa</taxon>
        <taxon>Placobranchoidea</taxon>
        <taxon>Plakobranchidae</taxon>
        <taxon>Elysia</taxon>
    </lineage>
</organism>
<dbReference type="GO" id="GO:0046872">
    <property type="term" value="F:metal ion binding"/>
    <property type="evidence" value="ECO:0007669"/>
    <property type="project" value="UniProtKB-KW"/>
</dbReference>
<name>A0A433SYE3_ELYCH</name>
<dbReference type="PANTHER" id="PTHR22930:SF250">
    <property type="entry name" value="NUCLEASE HARBI1-LIKE PROTEIN"/>
    <property type="match status" value="1"/>
</dbReference>
<dbReference type="GO" id="GO:0016787">
    <property type="term" value="F:hydrolase activity"/>
    <property type="evidence" value="ECO:0007669"/>
    <property type="project" value="UniProtKB-KW"/>
</dbReference>
<evidence type="ECO:0000256" key="5">
    <source>
        <dbReference type="ARBA" id="ARBA00022723"/>
    </source>
</evidence>
<feature type="domain" description="DDE Tnp4" evidence="8">
    <location>
        <begin position="119"/>
        <end position="185"/>
    </location>
</feature>
<dbReference type="GO" id="GO:0004518">
    <property type="term" value="F:nuclease activity"/>
    <property type="evidence" value="ECO:0007669"/>
    <property type="project" value="UniProtKB-KW"/>
</dbReference>
<gene>
    <name evidence="9" type="ORF">EGW08_017901</name>
</gene>
<comment type="subcellular location">
    <subcellularLocation>
        <location evidence="2">Nucleus</location>
    </subcellularLocation>
</comment>
<evidence type="ECO:0000313" key="10">
    <source>
        <dbReference type="Proteomes" id="UP000271974"/>
    </source>
</evidence>
<dbReference type="Pfam" id="PF13359">
    <property type="entry name" value="DDE_Tnp_4"/>
    <property type="match status" value="1"/>
</dbReference>
<proteinExistence type="inferred from homology"/>
<comment type="similarity">
    <text evidence="3">Belongs to the HARBI1 family.</text>
</comment>
<evidence type="ECO:0000256" key="4">
    <source>
        <dbReference type="ARBA" id="ARBA00022722"/>
    </source>
</evidence>
<dbReference type="AlphaFoldDB" id="A0A433SYE3"/>
<evidence type="ECO:0000259" key="8">
    <source>
        <dbReference type="Pfam" id="PF13359"/>
    </source>
</evidence>
<evidence type="ECO:0000256" key="3">
    <source>
        <dbReference type="ARBA" id="ARBA00006958"/>
    </source>
</evidence>
<evidence type="ECO:0000256" key="6">
    <source>
        <dbReference type="ARBA" id="ARBA00022801"/>
    </source>
</evidence>
<comment type="cofactor">
    <cofactor evidence="1">
        <name>a divalent metal cation</name>
        <dbReference type="ChEBI" id="CHEBI:60240"/>
    </cofactor>
</comment>
<dbReference type="Proteomes" id="UP000271974">
    <property type="component" value="Unassembled WGS sequence"/>
</dbReference>
<sequence>MEIYDDLELFRKFRFNRESIYRIVDIIADRVEFPSPRKGSLLALLQVLLTLRFYACGTLQDGIGEFIGVSQPTVSRTVRRVTKTFVAIADIHLPSQRKADTNKEQFYRAGGMPNVIGCVDGTHVRIQAPHGNHAQEFLIRKNFFSINVRIVCGPNLEIMNCVAKWAGSVHDARILRESQLFAAFEGNNKPLQGIFLGENIYIYN</sequence>
<dbReference type="STRING" id="188477.A0A433SYE3"/>
<protein>
    <recommendedName>
        <fullName evidence="8">DDE Tnp4 domain-containing protein</fullName>
    </recommendedName>
</protein>
<keyword evidence="5" id="KW-0479">Metal-binding</keyword>
<dbReference type="EMBL" id="RQTK01000841">
    <property type="protein sequence ID" value="RUS74331.1"/>
    <property type="molecule type" value="Genomic_DNA"/>
</dbReference>
<reference evidence="9 10" key="1">
    <citation type="submission" date="2019-01" db="EMBL/GenBank/DDBJ databases">
        <title>A draft genome assembly of the solar-powered sea slug Elysia chlorotica.</title>
        <authorList>
            <person name="Cai H."/>
            <person name="Li Q."/>
            <person name="Fang X."/>
            <person name="Li J."/>
            <person name="Curtis N.E."/>
            <person name="Altenburger A."/>
            <person name="Shibata T."/>
            <person name="Feng M."/>
            <person name="Maeda T."/>
            <person name="Schwartz J.A."/>
            <person name="Shigenobu S."/>
            <person name="Lundholm N."/>
            <person name="Nishiyama T."/>
            <person name="Yang H."/>
            <person name="Hasebe M."/>
            <person name="Li S."/>
            <person name="Pierce S.K."/>
            <person name="Wang J."/>
        </authorList>
    </citation>
    <scope>NUCLEOTIDE SEQUENCE [LARGE SCALE GENOMIC DNA]</scope>
    <source>
        <strain evidence="9">EC2010</strain>
        <tissue evidence="9">Whole organism of an adult</tissue>
    </source>
</reference>
<keyword evidence="4" id="KW-0540">Nuclease</keyword>
<dbReference type="GO" id="GO:0005634">
    <property type="term" value="C:nucleus"/>
    <property type="evidence" value="ECO:0007669"/>
    <property type="project" value="UniProtKB-SubCell"/>
</dbReference>
<comment type="caution">
    <text evidence="9">The sequence shown here is derived from an EMBL/GenBank/DDBJ whole genome shotgun (WGS) entry which is preliminary data.</text>
</comment>
<evidence type="ECO:0000256" key="7">
    <source>
        <dbReference type="ARBA" id="ARBA00023242"/>
    </source>
</evidence>
<keyword evidence="6" id="KW-0378">Hydrolase</keyword>
<keyword evidence="10" id="KW-1185">Reference proteome</keyword>
<accession>A0A433SYE3</accession>
<evidence type="ECO:0000256" key="2">
    <source>
        <dbReference type="ARBA" id="ARBA00004123"/>
    </source>
</evidence>